<evidence type="ECO:0000256" key="2">
    <source>
        <dbReference type="ARBA" id="ARBA00023015"/>
    </source>
</evidence>
<dbReference type="Gene3D" id="1.10.10.60">
    <property type="entry name" value="Homeodomain-like"/>
    <property type="match status" value="2"/>
</dbReference>
<dbReference type="SMART" id="SM00342">
    <property type="entry name" value="HTH_ARAC"/>
    <property type="match status" value="1"/>
</dbReference>
<dbReference type="GO" id="GO:0043565">
    <property type="term" value="F:sequence-specific DNA binding"/>
    <property type="evidence" value="ECO:0007669"/>
    <property type="project" value="InterPro"/>
</dbReference>
<dbReference type="InterPro" id="IPR003313">
    <property type="entry name" value="AraC-bd"/>
</dbReference>
<dbReference type="CDD" id="cd06124">
    <property type="entry name" value="cupin_NimR-like_N"/>
    <property type="match status" value="1"/>
</dbReference>
<dbReference type="eggNOG" id="COG2207">
    <property type="taxonomic scope" value="Bacteria"/>
</dbReference>
<dbReference type="GO" id="GO:0003700">
    <property type="term" value="F:DNA-binding transcription factor activity"/>
    <property type="evidence" value="ECO:0007669"/>
    <property type="project" value="InterPro"/>
</dbReference>
<keyword evidence="7" id="KW-1185">Reference proteome</keyword>
<dbReference type="KEGG" id="stax:MC45_16460"/>
<feature type="domain" description="HTH araC/xylS-type" evidence="5">
    <location>
        <begin position="160"/>
        <end position="257"/>
    </location>
</feature>
<organism evidence="6 7">
    <name type="scientific">Sphingomonas taxi</name>
    <dbReference type="NCBI Taxonomy" id="1549858"/>
    <lineage>
        <taxon>Bacteria</taxon>
        <taxon>Pseudomonadati</taxon>
        <taxon>Pseudomonadota</taxon>
        <taxon>Alphaproteobacteria</taxon>
        <taxon>Sphingomonadales</taxon>
        <taxon>Sphingomonadaceae</taxon>
        <taxon>Sphingomonas</taxon>
    </lineage>
</organism>
<evidence type="ECO:0000256" key="4">
    <source>
        <dbReference type="ARBA" id="ARBA00023163"/>
    </source>
</evidence>
<dbReference type="PROSITE" id="PS00041">
    <property type="entry name" value="HTH_ARAC_FAMILY_1"/>
    <property type="match status" value="1"/>
</dbReference>
<evidence type="ECO:0000313" key="6">
    <source>
        <dbReference type="EMBL" id="AIT07699.1"/>
    </source>
</evidence>
<accession>A0A097EJF5</accession>
<proteinExistence type="predicted"/>
<evidence type="ECO:0000256" key="3">
    <source>
        <dbReference type="ARBA" id="ARBA00023125"/>
    </source>
</evidence>
<dbReference type="Pfam" id="PF02311">
    <property type="entry name" value="AraC_binding"/>
    <property type="match status" value="1"/>
</dbReference>
<dbReference type="SUPFAM" id="SSF46689">
    <property type="entry name" value="Homeodomain-like"/>
    <property type="match status" value="1"/>
</dbReference>
<dbReference type="InterPro" id="IPR009057">
    <property type="entry name" value="Homeodomain-like_sf"/>
</dbReference>
<evidence type="ECO:0000256" key="1">
    <source>
        <dbReference type="ARBA" id="ARBA00022491"/>
    </source>
</evidence>
<dbReference type="Proteomes" id="UP000033200">
    <property type="component" value="Chromosome"/>
</dbReference>
<evidence type="ECO:0000313" key="7">
    <source>
        <dbReference type="Proteomes" id="UP000033200"/>
    </source>
</evidence>
<dbReference type="EMBL" id="CP009571">
    <property type="protein sequence ID" value="AIT07699.1"/>
    <property type="molecule type" value="Genomic_DNA"/>
</dbReference>
<dbReference type="SUPFAM" id="SSF51182">
    <property type="entry name" value="RmlC-like cupins"/>
    <property type="match status" value="1"/>
</dbReference>
<dbReference type="PANTHER" id="PTHR11019:SF159">
    <property type="entry name" value="TRANSCRIPTIONAL REGULATOR-RELATED"/>
    <property type="match status" value="1"/>
</dbReference>
<dbReference type="STRING" id="1549858.MC45_16460"/>
<dbReference type="InterPro" id="IPR011051">
    <property type="entry name" value="RmlC_Cupin_sf"/>
</dbReference>
<dbReference type="AlphaFoldDB" id="A0A097EJF5"/>
<evidence type="ECO:0000259" key="5">
    <source>
        <dbReference type="PROSITE" id="PS01124"/>
    </source>
</evidence>
<dbReference type="FunFam" id="1.10.10.60:FF:000132">
    <property type="entry name" value="AraC family transcriptional regulator"/>
    <property type="match status" value="1"/>
</dbReference>
<dbReference type="PANTHER" id="PTHR11019">
    <property type="entry name" value="HTH-TYPE TRANSCRIPTIONAL REGULATOR NIMR"/>
    <property type="match status" value="1"/>
</dbReference>
<dbReference type="InterPro" id="IPR014710">
    <property type="entry name" value="RmlC-like_jellyroll"/>
</dbReference>
<dbReference type="HOGENOM" id="CLU_000445_87_0_5"/>
<dbReference type="Gene3D" id="2.60.120.10">
    <property type="entry name" value="Jelly Rolls"/>
    <property type="match status" value="1"/>
</dbReference>
<sequence>MIDRRPPDQIGNDAEGPSVVAFTVELRTEFATPPHRHARGQMIGCSRGVVTIATDAGSWVVPAGHAIWLPPYQVHGGQSFGPGAGWSLYLAPSTCQALPPAPRTVAIPPLLREAILRAASWPDEAMDEPRQRIADLIVHEIGMLPAEALGLPVPRDPRLRRIARALLEQPADGRSIDQWAAWAGTTARTLSRRFPQETGLSFVDWRQRARLMRALEMLAEGTPVTTIAIDLGYNSISGFIALFRRTFGVTPAAHPIRLAR</sequence>
<protein>
    <submittedName>
        <fullName evidence="6">AraC family transcriptional regulator</fullName>
    </submittedName>
</protein>
<keyword evidence="1" id="KW-0678">Repressor</keyword>
<keyword evidence="2" id="KW-0805">Transcription regulation</keyword>
<dbReference type="InterPro" id="IPR018060">
    <property type="entry name" value="HTH_AraC"/>
</dbReference>
<reference evidence="6 7" key="1">
    <citation type="submission" date="2014-09" db="EMBL/GenBank/DDBJ databases">
        <title>Using Illumina technology Improving SMRT sequencing Genome Assembly by RASTools.</title>
        <authorList>
            <person name="Zhou Y."/>
            <person name="Ma T."/>
            <person name="Liu T."/>
        </authorList>
    </citation>
    <scope>NUCLEOTIDE SEQUENCE [LARGE SCALE GENOMIC DNA]</scope>
    <source>
        <strain evidence="6 7">ATCC 55669</strain>
    </source>
</reference>
<dbReference type="Pfam" id="PF12833">
    <property type="entry name" value="HTH_18"/>
    <property type="match status" value="1"/>
</dbReference>
<keyword evidence="3" id="KW-0238">DNA-binding</keyword>
<gene>
    <name evidence="6" type="ORF">MC45_16460</name>
</gene>
<dbReference type="PROSITE" id="PS01124">
    <property type="entry name" value="HTH_ARAC_FAMILY_2"/>
    <property type="match status" value="1"/>
</dbReference>
<name>A0A097EJF5_9SPHN</name>
<keyword evidence="4" id="KW-0804">Transcription</keyword>
<dbReference type="RefSeq" id="WP_038665500.1">
    <property type="nucleotide sequence ID" value="NZ_CP009571.1"/>
</dbReference>
<dbReference type="InterPro" id="IPR018062">
    <property type="entry name" value="HTH_AraC-typ_CS"/>
</dbReference>